<evidence type="ECO:0000313" key="2">
    <source>
        <dbReference type="EMBL" id="MBB6428304.1"/>
    </source>
</evidence>
<name>A0A7X0H5Q9_9BACT</name>
<dbReference type="AlphaFoldDB" id="A0A7X0H5Q9"/>
<dbReference type="EMBL" id="JACHGY010000001">
    <property type="protein sequence ID" value="MBB6428304.1"/>
    <property type="molecule type" value="Genomic_DNA"/>
</dbReference>
<protein>
    <submittedName>
        <fullName evidence="2">Uncharacterized protein</fullName>
    </submittedName>
</protein>
<dbReference type="Proteomes" id="UP000541810">
    <property type="component" value="Unassembled WGS sequence"/>
</dbReference>
<comment type="caution">
    <text evidence="2">The sequence shown here is derived from an EMBL/GenBank/DDBJ whole genome shotgun (WGS) entry which is preliminary data.</text>
</comment>
<sequence>MSIRSVLQDKPLYGAIGAVVVLVLAGFLVYNASSGQDAGGLVTQWGYDLNTGKIVKARAEQLPPFDTGSGTFDYPDLSPGGAGVYAQIYTCGDPSEINTGMTAEDLAEVGARLTSVTRYSDGVLDALANESVEGGIDLTQALLLSDLTGQSWIPEQSPAAIRIRQPALSKCDSGEYPVLAVP</sequence>
<evidence type="ECO:0000313" key="3">
    <source>
        <dbReference type="Proteomes" id="UP000541810"/>
    </source>
</evidence>
<feature type="transmembrane region" description="Helical" evidence="1">
    <location>
        <begin position="12"/>
        <end position="30"/>
    </location>
</feature>
<gene>
    <name evidence="2" type="ORF">HNQ40_000110</name>
</gene>
<keyword evidence="1" id="KW-0812">Transmembrane</keyword>
<dbReference type="RefSeq" id="WP_184675316.1">
    <property type="nucleotide sequence ID" value="NZ_JACHGY010000001.1"/>
</dbReference>
<evidence type="ECO:0000256" key="1">
    <source>
        <dbReference type="SAM" id="Phobius"/>
    </source>
</evidence>
<accession>A0A7X0H5Q9</accession>
<reference evidence="2 3" key="1">
    <citation type="submission" date="2020-08" db="EMBL/GenBank/DDBJ databases">
        <title>Genomic Encyclopedia of Type Strains, Phase IV (KMG-IV): sequencing the most valuable type-strain genomes for metagenomic binning, comparative biology and taxonomic classification.</title>
        <authorList>
            <person name="Goeker M."/>
        </authorList>
    </citation>
    <scope>NUCLEOTIDE SEQUENCE [LARGE SCALE GENOMIC DNA]</scope>
    <source>
        <strain evidence="2 3">DSM 103725</strain>
    </source>
</reference>
<keyword evidence="1" id="KW-1133">Transmembrane helix</keyword>
<keyword evidence="3" id="KW-1185">Reference proteome</keyword>
<keyword evidence="1" id="KW-0472">Membrane</keyword>
<organism evidence="2 3">
    <name type="scientific">Algisphaera agarilytica</name>
    <dbReference type="NCBI Taxonomy" id="1385975"/>
    <lineage>
        <taxon>Bacteria</taxon>
        <taxon>Pseudomonadati</taxon>
        <taxon>Planctomycetota</taxon>
        <taxon>Phycisphaerae</taxon>
        <taxon>Phycisphaerales</taxon>
        <taxon>Phycisphaeraceae</taxon>
        <taxon>Algisphaera</taxon>
    </lineage>
</organism>
<proteinExistence type="predicted"/>